<comment type="caution">
    <text evidence="1">The sequence shown here is derived from an EMBL/GenBank/DDBJ whole genome shotgun (WGS) entry which is preliminary data.</text>
</comment>
<dbReference type="RefSeq" id="WP_309489553.1">
    <property type="nucleotide sequence ID" value="NZ_JAENIG010000004.1"/>
</dbReference>
<proteinExistence type="predicted"/>
<dbReference type="AlphaFoldDB" id="A0AAE2SDE7"/>
<reference evidence="1" key="1">
    <citation type="submission" date="2021-01" db="EMBL/GenBank/DDBJ databases">
        <title>Modified the classification status of verrucomicrobia.</title>
        <authorList>
            <person name="Feng X."/>
        </authorList>
    </citation>
    <scope>NUCLEOTIDE SEQUENCE</scope>
    <source>
        <strain evidence="1">5K15</strain>
    </source>
</reference>
<accession>A0AAE2SDE7</accession>
<evidence type="ECO:0008006" key="3">
    <source>
        <dbReference type="Google" id="ProtNLM"/>
    </source>
</evidence>
<protein>
    <recommendedName>
        <fullName evidence="3">ATP-grasp domain-containing protein</fullName>
    </recommendedName>
</protein>
<dbReference type="EMBL" id="JAENIG010000004">
    <property type="protein sequence ID" value="MBK1854942.1"/>
    <property type="molecule type" value="Genomic_DNA"/>
</dbReference>
<evidence type="ECO:0000313" key="2">
    <source>
        <dbReference type="Proteomes" id="UP000634206"/>
    </source>
</evidence>
<gene>
    <name evidence="1" type="ORF">JIN83_08220</name>
</gene>
<dbReference type="Proteomes" id="UP000634206">
    <property type="component" value="Unassembled WGS sequence"/>
</dbReference>
<name>A0AAE2SDE7_9BACT</name>
<sequence length="319" mass="36583">MVIYVSRWEHTYTVKAPRRNGLLQCLSYDELFAAKSLPCATYIFTDFDRLSQWELELASSVYLNLKQGGAKVLNHPAQVACRYALLRRLSLAGVNDFNVYRPSLGEWPTRYPVFVRRDSFHDGMLSDLLHSQEELEAALADAEADGVPFSNTIVVEFAAEPLEDDLYRKQSCYRIGDRYFIDTAVHERNWIVKYGEPGVASEERYAAELESINEVPHAETVKRVFELANIEYGRVDIGLYQGRPQFYEINTNPTVGFKVEHSSASRQRSREQFVENYSAAIRALDDAGASGSGKIEMTGRFLERQRRKARWRSWSRPTL</sequence>
<evidence type="ECO:0000313" key="1">
    <source>
        <dbReference type="EMBL" id="MBK1854942.1"/>
    </source>
</evidence>
<dbReference type="SUPFAM" id="SSF56059">
    <property type="entry name" value="Glutathione synthetase ATP-binding domain-like"/>
    <property type="match status" value="1"/>
</dbReference>
<keyword evidence="2" id="KW-1185">Reference proteome</keyword>
<organism evidence="1 2">
    <name type="scientific">Oceaniferula flava</name>
    <dbReference type="NCBI Taxonomy" id="2800421"/>
    <lineage>
        <taxon>Bacteria</taxon>
        <taxon>Pseudomonadati</taxon>
        <taxon>Verrucomicrobiota</taxon>
        <taxon>Verrucomicrobiia</taxon>
        <taxon>Verrucomicrobiales</taxon>
        <taxon>Verrucomicrobiaceae</taxon>
        <taxon>Oceaniferula</taxon>
    </lineage>
</organism>